<feature type="transmembrane region" description="Helical" evidence="6">
    <location>
        <begin position="146"/>
        <end position="165"/>
    </location>
</feature>
<sequence length="255" mass="28122">MSQYQSYKLSNSKDSFIQSSVEKRSMDFYSSSFKVDDSDGAQNLNSRGHRSQNKFVNRNEELEKSNQLSNGFISAFGCAGYPGELSLFKELDVNLEQIVTKSLIVLRPFSCVNRNIMNDSDLAGPLIFCLLFGISLLLSGRLHFGFVYGLAVLGSIGLHLILKMMSSNDSIDFLRTASVLGYCLLPLVLTSTIAIFINIDNLSGYILSLVAILWCTLSASSVFVSVLQLSGMKALVIYPLTLFYGGFALLFVFSE</sequence>
<dbReference type="AlphaFoldDB" id="A0A1E3PMM8"/>
<gene>
    <name evidence="8" type="ORF">NADFUDRAFT_50607</name>
</gene>
<feature type="transmembrane region" description="Helical" evidence="6">
    <location>
        <begin position="122"/>
        <end position="140"/>
    </location>
</feature>
<keyword evidence="4 6" id="KW-1133">Transmembrane helix</keyword>
<keyword evidence="5 6" id="KW-0472">Membrane</keyword>
<dbReference type="Proteomes" id="UP000095009">
    <property type="component" value="Unassembled WGS sequence"/>
</dbReference>
<dbReference type="GO" id="GO:0048280">
    <property type="term" value="P:vesicle fusion with Golgi apparatus"/>
    <property type="evidence" value="ECO:0007669"/>
    <property type="project" value="TreeGrafter"/>
</dbReference>
<keyword evidence="3 6" id="KW-0812">Transmembrane</keyword>
<comment type="similarity">
    <text evidence="2 6">Belongs to the YIP1 family.</text>
</comment>
<feature type="transmembrane region" description="Helical" evidence="6">
    <location>
        <begin position="177"/>
        <end position="199"/>
    </location>
</feature>
<dbReference type="InterPro" id="IPR045231">
    <property type="entry name" value="Yip1/4-like"/>
</dbReference>
<feature type="transmembrane region" description="Helical" evidence="6">
    <location>
        <begin position="205"/>
        <end position="227"/>
    </location>
</feature>
<reference evidence="8 9" key="1">
    <citation type="journal article" date="2016" name="Proc. Natl. Acad. Sci. U.S.A.">
        <title>Comparative genomics of biotechnologically important yeasts.</title>
        <authorList>
            <person name="Riley R."/>
            <person name="Haridas S."/>
            <person name="Wolfe K.H."/>
            <person name="Lopes M.R."/>
            <person name="Hittinger C.T."/>
            <person name="Goeker M."/>
            <person name="Salamov A.A."/>
            <person name="Wisecaver J.H."/>
            <person name="Long T.M."/>
            <person name="Calvey C.H."/>
            <person name="Aerts A.L."/>
            <person name="Barry K.W."/>
            <person name="Choi C."/>
            <person name="Clum A."/>
            <person name="Coughlan A.Y."/>
            <person name="Deshpande S."/>
            <person name="Douglass A.P."/>
            <person name="Hanson S.J."/>
            <person name="Klenk H.-P."/>
            <person name="LaButti K.M."/>
            <person name="Lapidus A."/>
            <person name="Lindquist E.A."/>
            <person name="Lipzen A.M."/>
            <person name="Meier-Kolthoff J.P."/>
            <person name="Ohm R.A."/>
            <person name="Otillar R.P."/>
            <person name="Pangilinan J.L."/>
            <person name="Peng Y."/>
            <person name="Rokas A."/>
            <person name="Rosa C.A."/>
            <person name="Scheuner C."/>
            <person name="Sibirny A.A."/>
            <person name="Slot J.C."/>
            <person name="Stielow J.B."/>
            <person name="Sun H."/>
            <person name="Kurtzman C.P."/>
            <person name="Blackwell M."/>
            <person name="Grigoriev I.V."/>
            <person name="Jeffries T.W."/>
        </authorList>
    </citation>
    <scope>NUCLEOTIDE SEQUENCE [LARGE SCALE GENOMIC DNA]</scope>
    <source>
        <strain evidence="8 9">DSM 6958</strain>
    </source>
</reference>
<feature type="domain" description="Yip1" evidence="7">
    <location>
        <begin position="105"/>
        <end position="250"/>
    </location>
</feature>
<evidence type="ECO:0000256" key="4">
    <source>
        <dbReference type="ARBA" id="ARBA00022989"/>
    </source>
</evidence>
<dbReference type="STRING" id="857566.A0A1E3PMM8"/>
<dbReference type="PANTHER" id="PTHR21236:SF2">
    <property type="entry name" value="PROTEIN YIPF"/>
    <property type="match status" value="1"/>
</dbReference>
<comment type="subcellular location">
    <subcellularLocation>
        <location evidence="6">Golgi apparatus membrane</location>
        <topology evidence="6">Multi-pass membrane protein</topology>
    </subcellularLocation>
    <subcellularLocation>
        <location evidence="1">Membrane</location>
        <topology evidence="1">Multi-pass membrane protein</topology>
    </subcellularLocation>
</comment>
<evidence type="ECO:0000313" key="9">
    <source>
        <dbReference type="Proteomes" id="UP000095009"/>
    </source>
</evidence>
<accession>A0A1E3PMM8</accession>
<name>A0A1E3PMM8_9ASCO</name>
<evidence type="ECO:0000313" key="8">
    <source>
        <dbReference type="EMBL" id="ODQ66696.1"/>
    </source>
</evidence>
<proteinExistence type="inferred from homology"/>
<evidence type="ECO:0000256" key="1">
    <source>
        <dbReference type="ARBA" id="ARBA00004141"/>
    </source>
</evidence>
<dbReference type="GO" id="GO:0006888">
    <property type="term" value="P:endoplasmic reticulum to Golgi vesicle-mediated transport"/>
    <property type="evidence" value="ECO:0007669"/>
    <property type="project" value="InterPro"/>
</dbReference>
<dbReference type="PANTHER" id="PTHR21236">
    <property type="entry name" value="GOLGI MEMBRANE PROTEIN YIP1"/>
    <property type="match status" value="1"/>
</dbReference>
<evidence type="ECO:0000256" key="3">
    <source>
        <dbReference type="ARBA" id="ARBA00022692"/>
    </source>
</evidence>
<evidence type="ECO:0000259" key="7">
    <source>
        <dbReference type="Pfam" id="PF04893"/>
    </source>
</evidence>
<protein>
    <recommendedName>
        <fullName evidence="6">Protein YIP</fullName>
    </recommendedName>
</protein>
<evidence type="ECO:0000256" key="6">
    <source>
        <dbReference type="RuleBase" id="RU361264"/>
    </source>
</evidence>
<feature type="transmembrane region" description="Helical" evidence="6">
    <location>
        <begin position="234"/>
        <end position="253"/>
    </location>
</feature>
<dbReference type="OrthoDB" id="440385at2759"/>
<dbReference type="EMBL" id="KV454408">
    <property type="protein sequence ID" value="ODQ66696.1"/>
    <property type="molecule type" value="Genomic_DNA"/>
</dbReference>
<evidence type="ECO:0000256" key="5">
    <source>
        <dbReference type="ARBA" id="ARBA00023136"/>
    </source>
</evidence>
<dbReference type="GO" id="GO:0005802">
    <property type="term" value="C:trans-Golgi network"/>
    <property type="evidence" value="ECO:0007669"/>
    <property type="project" value="TreeGrafter"/>
</dbReference>
<organism evidence="8 9">
    <name type="scientific">Nadsonia fulvescens var. elongata DSM 6958</name>
    <dbReference type="NCBI Taxonomy" id="857566"/>
    <lineage>
        <taxon>Eukaryota</taxon>
        <taxon>Fungi</taxon>
        <taxon>Dikarya</taxon>
        <taxon>Ascomycota</taxon>
        <taxon>Saccharomycotina</taxon>
        <taxon>Dipodascomycetes</taxon>
        <taxon>Dipodascales</taxon>
        <taxon>Dipodascales incertae sedis</taxon>
        <taxon>Nadsonia</taxon>
    </lineage>
</organism>
<evidence type="ECO:0000256" key="2">
    <source>
        <dbReference type="ARBA" id="ARBA00010596"/>
    </source>
</evidence>
<keyword evidence="9" id="KW-1185">Reference proteome</keyword>
<dbReference type="Pfam" id="PF04893">
    <property type="entry name" value="Yip1"/>
    <property type="match status" value="1"/>
</dbReference>
<dbReference type="GO" id="GO:0000139">
    <property type="term" value="C:Golgi membrane"/>
    <property type="evidence" value="ECO:0007669"/>
    <property type="project" value="UniProtKB-SubCell"/>
</dbReference>
<dbReference type="InterPro" id="IPR006977">
    <property type="entry name" value="Yip1_dom"/>
</dbReference>